<dbReference type="OrthoDB" id="48509at2759"/>
<feature type="compositionally biased region" description="Polar residues" evidence="1">
    <location>
        <begin position="76"/>
        <end position="85"/>
    </location>
</feature>
<feature type="region of interest" description="Disordered" evidence="1">
    <location>
        <begin position="814"/>
        <end position="844"/>
    </location>
</feature>
<feature type="compositionally biased region" description="Polar residues" evidence="1">
    <location>
        <begin position="37"/>
        <end position="67"/>
    </location>
</feature>
<dbReference type="Gene3D" id="3.30.1490.40">
    <property type="match status" value="1"/>
</dbReference>
<feature type="compositionally biased region" description="Low complexity" evidence="1">
    <location>
        <begin position="1"/>
        <end position="20"/>
    </location>
</feature>
<feature type="compositionally biased region" description="Basic and acidic residues" evidence="1">
    <location>
        <begin position="1360"/>
        <end position="1369"/>
    </location>
</feature>
<evidence type="ECO:0000259" key="2">
    <source>
        <dbReference type="PROSITE" id="PS50829"/>
    </source>
</evidence>
<dbReference type="InterPro" id="IPR003169">
    <property type="entry name" value="GYF"/>
</dbReference>
<organism evidence="3 4">
    <name type="scientific">Cyphellophora attinorum</name>
    <dbReference type="NCBI Taxonomy" id="1664694"/>
    <lineage>
        <taxon>Eukaryota</taxon>
        <taxon>Fungi</taxon>
        <taxon>Dikarya</taxon>
        <taxon>Ascomycota</taxon>
        <taxon>Pezizomycotina</taxon>
        <taxon>Eurotiomycetes</taxon>
        <taxon>Chaetothyriomycetidae</taxon>
        <taxon>Chaetothyriales</taxon>
        <taxon>Cyphellophoraceae</taxon>
        <taxon>Cyphellophora</taxon>
    </lineage>
</organism>
<feature type="compositionally biased region" description="Low complexity" evidence="1">
    <location>
        <begin position="1162"/>
        <end position="1173"/>
    </location>
</feature>
<keyword evidence="4" id="KW-1185">Reference proteome</keyword>
<feature type="compositionally biased region" description="Polar residues" evidence="1">
    <location>
        <begin position="414"/>
        <end position="459"/>
    </location>
</feature>
<evidence type="ECO:0000313" key="3">
    <source>
        <dbReference type="EMBL" id="KPI40662.1"/>
    </source>
</evidence>
<feature type="compositionally biased region" description="Low complexity" evidence="1">
    <location>
        <begin position="304"/>
        <end position="321"/>
    </location>
</feature>
<evidence type="ECO:0000256" key="1">
    <source>
        <dbReference type="SAM" id="MobiDB-lite"/>
    </source>
</evidence>
<feature type="compositionally biased region" description="Low complexity" evidence="1">
    <location>
        <begin position="1004"/>
        <end position="1016"/>
    </location>
</feature>
<dbReference type="InterPro" id="IPR051640">
    <property type="entry name" value="GRB10-interact_GYF"/>
</dbReference>
<dbReference type="SUPFAM" id="SSF55277">
    <property type="entry name" value="GYF domain"/>
    <property type="match status" value="1"/>
</dbReference>
<gene>
    <name evidence="3" type="ORF">AB675_10876</name>
</gene>
<feature type="compositionally biased region" description="Low complexity" evidence="1">
    <location>
        <begin position="1106"/>
        <end position="1127"/>
    </location>
</feature>
<feature type="compositionally biased region" description="Polar residues" evidence="1">
    <location>
        <begin position="175"/>
        <end position="185"/>
    </location>
</feature>
<feature type="compositionally biased region" description="Polar residues" evidence="1">
    <location>
        <begin position="324"/>
        <end position="337"/>
    </location>
</feature>
<feature type="region of interest" description="Disordered" evidence="1">
    <location>
        <begin position="1195"/>
        <end position="1255"/>
    </location>
</feature>
<feature type="compositionally biased region" description="Polar residues" evidence="1">
    <location>
        <begin position="226"/>
        <end position="240"/>
    </location>
</feature>
<dbReference type="Proteomes" id="UP000038010">
    <property type="component" value="Unassembled WGS sequence"/>
</dbReference>
<feature type="region of interest" description="Disordered" evidence="1">
    <location>
        <begin position="1341"/>
        <end position="1392"/>
    </location>
</feature>
<protein>
    <submittedName>
        <fullName evidence="3">GYF domain-containing protein mpd2</fullName>
    </submittedName>
</protein>
<dbReference type="EMBL" id="LFJN01000011">
    <property type="protein sequence ID" value="KPI40662.1"/>
    <property type="molecule type" value="Genomic_DNA"/>
</dbReference>
<proteinExistence type="predicted"/>
<feature type="compositionally biased region" description="Low complexity" evidence="1">
    <location>
        <begin position="1195"/>
        <end position="1210"/>
    </location>
</feature>
<feature type="compositionally biased region" description="Low complexity" evidence="1">
    <location>
        <begin position="1230"/>
        <end position="1247"/>
    </location>
</feature>
<feature type="domain" description="GYF" evidence="2">
    <location>
        <begin position="675"/>
        <end position="723"/>
    </location>
</feature>
<feature type="region of interest" description="Disordered" evidence="1">
    <location>
        <begin position="1004"/>
        <end position="1060"/>
    </location>
</feature>
<dbReference type="PROSITE" id="PS50829">
    <property type="entry name" value="GYF"/>
    <property type="match status" value="1"/>
</dbReference>
<name>A0A0N1HBG4_9EURO</name>
<evidence type="ECO:0000313" key="4">
    <source>
        <dbReference type="Proteomes" id="UP000038010"/>
    </source>
</evidence>
<feature type="region of interest" description="Disordered" evidence="1">
    <location>
        <begin position="1"/>
        <end position="98"/>
    </location>
</feature>
<feature type="region of interest" description="Disordered" evidence="1">
    <location>
        <begin position="623"/>
        <end position="663"/>
    </location>
</feature>
<dbReference type="SMART" id="SM00444">
    <property type="entry name" value="GYF"/>
    <property type="match status" value="1"/>
</dbReference>
<dbReference type="InterPro" id="IPR035445">
    <property type="entry name" value="GYF-like_dom_sf"/>
</dbReference>
<feature type="region of interest" description="Disordered" evidence="1">
    <location>
        <begin position="124"/>
        <end position="472"/>
    </location>
</feature>
<dbReference type="PANTHER" id="PTHR14445">
    <property type="entry name" value="GRB10 INTERACTING GYF PROTEIN"/>
    <property type="match status" value="1"/>
</dbReference>
<feature type="compositionally biased region" description="Polar residues" evidence="1">
    <location>
        <begin position="1032"/>
        <end position="1044"/>
    </location>
</feature>
<sequence>MTTPFSSSFASAAAGSNGAGNRREGNGTSDWARSRPNGATQTFRRPSANTTAQTRDMTPQNPSSVQSPGAYIPPHLNSNHPSNIAKNGVNGPTRYGKEQMLAMYQSQRDAGGMSRRLPQLLDENWLQETQGNGPVPPTPRGESAEQYPGPAVCWRDEPNPLPLGLQEMDEEERQLFTSSVNSPIKVSTAPKEGAGIAPIGTRKTSISNYPGGVGSRPGTRRRDTSDSFTANGPLSPTENKTFFRGESSAATPPPALIRRRTDFKDDPQSTAQKDLPPPKDEEEPQAPIGSLRRANGPLNAGLNPPSASPWSAGPGSSAFGSMGTFGSFTASAAPQTQDKSDQRPGFGSVRSGSRFKDLMAKSSTEDIPNANKDRSAFGALSQLAEEDSAGTAREALKTRPNRSETNPFEEAPNRSGSAALSAQDTANSIDQSNFGSIGRSQAGLNEASPANTNPYQSTDGARDDGLDATDSQAPFSATRRALFSDDGAPRSASGFPTYSTFANSPAAAAWGPNPGFSSGTPGRERTLGFNDSIFSPISADLQSPTAGIGSAGFGAFGSIGRNNRLGGMLPNGMDDAGRSDARNRGRLFGGAEGVSQRGDPFDPGFGRASAAFDDAAFARRDNDPASFNPLFPSVGENTAGPSGARESPPNDGRPTPGSSNDMPAVQQLKMVLPDRMRWVYCDPQGEQQGPWSGLEMHDWFKAGFFKAELLVKKLEDKNFIPLAQLVRQIGNSREPFLVPQIGIAHGEEPGETNAWPNAATPTAANHSQTPFSNNNNFPSFGTTLTADQQNALERRKQEEQYMMAQQKEHLANRMARQQGPGQPHNMHPLQHQASAHSLHTQPSYGSITSPSTGYHPMPLPPGAGPSMGAHAPIGQQPPQFGQEGQLPGLMDRLSFNQRGPPGAPGDIQQYQQVHADRQRLTRQPLDNRAHEEAFLGEQGRNGRLEEFQELRGTGRSGLIASFLPSVRNARPMNKATLPQSSQPSLTEQVQWTTAHQLEQPIQAPPLSISPLPAPAAQRNRQHVAESLVPEPRSQTQTPIETPASSVAPWADRTTEAPRGPSLREIQEAEAKKAAEQAAILDAARRAQAEQERMAEAAVVSPAPGLPSSATWATSSSPSTPTTTGAGSVWAKAPVKAGPTSTAPAKKTLAQIQKEEEARKQRQAAAAAAQAQAQNTSSPVSAVLGKKYSELASKAAPATPATATANSAWTTVGSGGGKAKAPPTILATPQSVPRTVSSSSVSTTKSRPALPATRGSTLGEKTKAHEEFVRWLKTQLGKGLNGGINVESFVQDLLMLPPEIEIIADSVYANSQTLDGRRIAEEFVRRRKNADKGIVEPIGPQIGLNGSADAKSAGGAGWSEVAKKGPEKAAQDVGGAQFKVVPSKKKGGAGGKR</sequence>
<dbReference type="STRING" id="1664694.A0A0N1HBG4"/>
<dbReference type="PANTHER" id="PTHR14445:SF36">
    <property type="entry name" value="FI03272P-RELATED"/>
    <property type="match status" value="1"/>
</dbReference>
<feature type="region of interest" description="Disordered" evidence="1">
    <location>
        <begin position="1091"/>
        <end position="1179"/>
    </location>
</feature>
<dbReference type="GO" id="GO:0005829">
    <property type="term" value="C:cytosol"/>
    <property type="evidence" value="ECO:0007669"/>
    <property type="project" value="TreeGrafter"/>
</dbReference>
<comment type="caution">
    <text evidence="3">The sequence shown here is derived from an EMBL/GenBank/DDBJ whole genome shotgun (WGS) entry which is preliminary data.</text>
</comment>
<accession>A0A0N1HBG4</accession>
<feature type="compositionally biased region" description="Polar residues" evidence="1">
    <location>
        <begin position="831"/>
        <end position="844"/>
    </location>
</feature>
<dbReference type="GeneID" id="28731555"/>
<dbReference type="VEuPathDB" id="FungiDB:AB675_10876"/>
<dbReference type="Pfam" id="PF02213">
    <property type="entry name" value="GYF"/>
    <property type="match status" value="1"/>
</dbReference>
<reference evidence="3 4" key="1">
    <citation type="submission" date="2015-06" db="EMBL/GenBank/DDBJ databases">
        <title>Draft genome of the ant-associated black yeast Phialophora attae CBS 131958.</title>
        <authorList>
            <person name="Moreno L.F."/>
            <person name="Stielow B.J."/>
            <person name="de Hoog S."/>
            <person name="Vicente V.A."/>
            <person name="Weiss V.A."/>
            <person name="de Vries M."/>
            <person name="Cruz L.M."/>
            <person name="Souza E.M."/>
        </authorList>
    </citation>
    <scope>NUCLEOTIDE SEQUENCE [LARGE SCALE GENOMIC DNA]</scope>
    <source>
        <strain evidence="3 4">CBS 131958</strain>
    </source>
</reference>
<feature type="compositionally biased region" description="Basic residues" evidence="1">
    <location>
        <begin position="1381"/>
        <end position="1392"/>
    </location>
</feature>
<dbReference type="RefSeq" id="XP_018000625.1">
    <property type="nucleotide sequence ID" value="XM_018139675.1"/>
</dbReference>